<dbReference type="RefSeq" id="WP_270126157.1">
    <property type="nucleotide sequence ID" value="NZ_CP115396.1"/>
</dbReference>
<dbReference type="EMBL" id="CP115396">
    <property type="protein sequence ID" value="WBO83732.1"/>
    <property type="molecule type" value="Genomic_DNA"/>
</dbReference>
<name>A0ABY7PKJ9_9BACT</name>
<proteinExistence type="predicted"/>
<organism evidence="1 2">
    <name type="scientific">Hymenobacter yonginensis</name>
    <dbReference type="NCBI Taxonomy" id="748197"/>
    <lineage>
        <taxon>Bacteria</taxon>
        <taxon>Pseudomonadati</taxon>
        <taxon>Bacteroidota</taxon>
        <taxon>Cytophagia</taxon>
        <taxon>Cytophagales</taxon>
        <taxon>Hymenobacteraceae</taxon>
        <taxon>Hymenobacter</taxon>
    </lineage>
</organism>
<evidence type="ECO:0000313" key="1">
    <source>
        <dbReference type="EMBL" id="WBO83732.1"/>
    </source>
</evidence>
<keyword evidence="2" id="KW-1185">Reference proteome</keyword>
<reference evidence="1 2" key="1">
    <citation type="journal article" date="2011" name="Int. J. Syst. Evol. Microbiol.">
        <title>Hymenobacter yonginensis sp. nov., isolated from a mesotrophic artificial lake.</title>
        <authorList>
            <person name="Joung Y."/>
            <person name="Cho S.H."/>
            <person name="Kim H."/>
            <person name="Kim S.B."/>
            <person name="Joh K."/>
        </authorList>
    </citation>
    <scope>NUCLEOTIDE SEQUENCE [LARGE SCALE GENOMIC DNA]</scope>
    <source>
        <strain evidence="1 2">KCTC 22745</strain>
    </source>
</reference>
<evidence type="ECO:0000313" key="2">
    <source>
        <dbReference type="Proteomes" id="UP001211872"/>
    </source>
</evidence>
<sequence length="58" mass="6288">MNDTTMSAPQMVAAAYAATCPGLCRDKQADGHCLTWFILGQTNIRSFAAFPISHDDLI</sequence>
<dbReference type="Proteomes" id="UP001211872">
    <property type="component" value="Chromosome"/>
</dbReference>
<protein>
    <submittedName>
        <fullName evidence="1">Uncharacterized protein</fullName>
    </submittedName>
</protein>
<accession>A0ABY7PKJ9</accession>
<gene>
    <name evidence="1" type="ORF">O9Z63_15285</name>
</gene>